<comment type="similarity">
    <text evidence="1">Belongs to the bacterial solute-binding protein 7 family.</text>
</comment>
<protein>
    <submittedName>
        <fullName evidence="5">TRAP transporter substrate-binding protein DctP</fullName>
    </submittedName>
</protein>
<dbReference type="EMBL" id="JAGWCR010000003">
    <property type="protein sequence ID" value="MBS3648518.1"/>
    <property type="molecule type" value="Genomic_DNA"/>
</dbReference>
<keyword evidence="6" id="KW-1185">Reference proteome</keyword>
<evidence type="ECO:0000256" key="3">
    <source>
        <dbReference type="ARBA" id="ARBA00022729"/>
    </source>
</evidence>
<comment type="caution">
    <text evidence="5">The sequence shown here is derived from an EMBL/GenBank/DDBJ whole genome shotgun (WGS) entry which is preliminary data.</text>
</comment>
<evidence type="ECO:0000256" key="4">
    <source>
        <dbReference type="SAM" id="SignalP"/>
    </source>
</evidence>
<dbReference type="InterPro" id="IPR038404">
    <property type="entry name" value="TRAP_DctP_sf"/>
</dbReference>
<feature type="chain" id="PRO_5037098137" evidence="4">
    <location>
        <begin position="27"/>
        <end position="343"/>
    </location>
</feature>
<keyword evidence="2" id="KW-0813">Transport</keyword>
<evidence type="ECO:0000313" key="6">
    <source>
        <dbReference type="Proteomes" id="UP000680348"/>
    </source>
</evidence>
<dbReference type="Proteomes" id="UP000680348">
    <property type="component" value="Unassembled WGS sequence"/>
</dbReference>
<dbReference type="GO" id="GO:0055085">
    <property type="term" value="P:transmembrane transport"/>
    <property type="evidence" value="ECO:0007669"/>
    <property type="project" value="InterPro"/>
</dbReference>
<dbReference type="NCBIfam" id="NF037995">
    <property type="entry name" value="TRAP_S1"/>
    <property type="match status" value="1"/>
</dbReference>
<dbReference type="AlphaFoldDB" id="A0A942DZR7"/>
<organism evidence="5 6">
    <name type="scientific">Pseudaminobacter soli</name>
    <name type="common">ex Zhang et al. 2022</name>
    <dbReference type="NCBI Taxonomy" id="2831468"/>
    <lineage>
        <taxon>Bacteria</taxon>
        <taxon>Pseudomonadati</taxon>
        <taxon>Pseudomonadota</taxon>
        <taxon>Alphaproteobacteria</taxon>
        <taxon>Hyphomicrobiales</taxon>
        <taxon>Phyllobacteriaceae</taxon>
        <taxon>Pseudaminobacter</taxon>
    </lineage>
</organism>
<evidence type="ECO:0000313" key="5">
    <source>
        <dbReference type="EMBL" id="MBS3648518.1"/>
    </source>
</evidence>
<proteinExistence type="inferred from homology"/>
<dbReference type="Gene3D" id="3.40.190.170">
    <property type="entry name" value="Bacterial extracellular solute-binding protein, family 7"/>
    <property type="match status" value="1"/>
</dbReference>
<dbReference type="RefSeq" id="WP_188254063.1">
    <property type="nucleotide sequence ID" value="NZ_JABVCF010000003.1"/>
</dbReference>
<dbReference type="PANTHER" id="PTHR33376">
    <property type="match status" value="1"/>
</dbReference>
<evidence type="ECO:0000256" key="2">
    <source>
        <dbReference type="ARBA" id="ARBA00022448"/>
    </source>
</evidence>
<name>A0A942DZR7_9HYPH</name>
<gene>
    <name evidence="5" type="primary">dctP</name>
    <name evidence="5" type="ORF">KEU06_07740</name>
</gene>
<dbReference type="InterPro" id="IPR018389">
    <property type="entry name" value="DctP_fam"/>
</dbReference>
<evidence type="ECO:0000256" key="1">
    <source>
        <dbReference type="ARBA" id="ARBA00009023"/>
    </source>
</evidence>
<feature type="signal peptide" evidence="4">
    <location>
        <begin position="1"/>
        <end position="26"/>
    </location>
</feature>
<dbReference type="PANTHER" id="PTHR33376:SF7">
    <property type="entry name" value="C4-DICARBOXYLATE-BINDING PROTEIN DCTB"/>
    <property type="match status" value="1"/>
</dbReference>
<accession>A0A942DZR7</accession>
<keyword evidence="3 4" id="KW-0732">Signal</keyword>
<dbReference type="Pfam" id="PF03480">
    <property type="entry name" value="DctP"/>
    <property type="match status" value="1"/>
</dbReference>
<dbReference type="SUPFAM" id="SSF53850">
    <property type="entry name" value="Periplasmic binding protein-like II"/>
    <property type="match status" value="1"/>
</dbReference>
<reference evidence="5" key="1">
    <citation type="submission" date="2021-04" db="EMBL/GenBank/DDBJ databases">
        <title>Pseudaminobacter soli sp. nov., isolated from paddy soil contaminated by heavy metals.</title>
        <authorList>
            <person name="Zhang K."/>
        </authorList>
    </citation>
    <scope>NUCLEOTIDE SEQUENCE</scope>
    <source>
        <strain evidence="5">19-2017</strain>
    </source>
</reference>
<sequence length="343" mass="37450">MKTTTILGKWLVAAALVGGLCIQASAQTVLNFNSQVLESTVSGKVEKWFAEEVTKRTNGEVKIKVFFGEGLGRATESLSLMSDGAVDLASMSAGFYPAELPLTSAPNSIPMALSTVSQSMQLMTRLLNEVPAIREEHKQNGIRALFFHNLNPYYLVSTSPLTKLSDLNGKKMRTWGSEMPKLAAAAGAIPVTLGLAELYESLSRGGIDVAPFSYDYVRDYRLYEVAPHISTVPAFVGPTGGVWISEAAWSRLSPEQQDIVNQVAEEALQRDYDEVTGAADVAREYLEQNGVTIHEFPEEELAKWRDANPDFFADFVSSMTASGKGDAAEHMVRIWEEVRGSGE</sequence>